<dbReference type="Proteomes" id="UP000326380">
    <property type="component" value="Unassembled WGS sequence"/>
</dbReference>
<evidence type="ECO:0000313" key="2">
    <source>
        <dbReference type="EMBL" id="KAA9327242.1"/>
    </source>
</evidence>
<dbReference type="RefSeq" id="WP_151080472.1">
    <property type="nucleotide sequence ID" value="NZ_CP047647.1"/>
</dbReference>
<evidence type="ECO:0000259" key="1">
    <source>
        <dbReference type="Pfam" id="PF18315"/>
    </source>
</evidence>
<dbReference type="InterPro" id="IPR040614">
    <property type="entry name" value="VCH_CASS14"/>
</dbReference>
<name>A0A7L4ZS88_9BACT</name>
<dbReference type="Pfam" id="PF18315">
    <property type="entry name" value="VCH_CASS14"/>
    <property type="match status" value="1"/>
</dbReference>
<sequence length="114" mass="12892">MALTVTEVEELRNYLIGVMERADHHAGNVHEIALALMGAMIWRKDEDQDIRVMTRDGQAKNVLWVVINSQRYALVYNHSTGAIDMREDGIQGNTLKSFTNATPLSDVRQFFASL</sequence>
<protein>
    <recommendedName>
        <fullName evidence="1">Integron cassette protein VCH-CASS1 chain domain-containing protein</fullName>
    </recommendedName>
</protein>
<organism evidence="2 3">
    <name type="scientific">Hymenobacter busanensis</name>
    <dbReference type="NCBI Taxonomy" id="2607656"/>
    <lineage>
        <taxon>Bacteria</taxon>
        <taxon>Pseudomonadati</taxon>
        <taxon>Bacteroidota</taxon>
        <taxon>Cytophagia</taxon>
        <taxon>Cytophagales</taxon>
        <taxon>Hymenobacteraceae</taxon>
        <taxon>Hymenobacter</taxon>
    </lineage>
</organism>
<accession>A0A7L4ZS88</accession>
<evidence type="ECO:0000313" key="3">
    <source>
        <dbReference type="Proteomes" id="UP000326380"/>
    </source>
</evidence>
<comment type="caution">
    <text evidence="2">The sequence shown here is derived from an EMBL/GenBank/DDBJ whole genome shotgun (WGS) entry which is preliminary data.</text>
</comment>
<reference evidence="2 3" key="1">
    <citation type="submission" date="2019-09" db="EMBL/GenBank/DDBJ databases">
        <title>Genome sequence of Hymenobacter sp. M3.</title>
        <authorList>
            <person name="Srinivasan S."/>
        </authorList>
    </citation>
    <scope>NUCLEOTIDE SEQUENCE [LARGE SCALE GENOMIC DNA]</scope>
    <source>
        <strain evidence="2 3">M3</strain>
    </source>
</reference>
<dbReference type="Gene3D" id="3.30.920.70">
    <property type="match status" value="1"/>
</dbReference>
<gene>
    <name evidence="2" type="ORF">F0P96_18590</name>
</gene>
<feature type="domain" description="Integron cassette protein VCH-CASS1 chain" evidence="1">
    <location>
        <begin position="11"/>
        <end position="107"/>
    </location>
</feature>
<keyword evidence="3" id="KW-1185">Reference proteome</keyword>
<proteinExistence type="predicted"/>
<dbReference type="EMBL" id="VTWU01000007">
    <property type="protein sequence ID" value="KAA9327242.1"/>
    <property type="molecule type" value="Genomic_DNA"/>
</dbReference>
<dbReference type="AlphaFoldDB" id="A0A7L4ZS88"/>